<keyword evidence="8" id="KW-0862">Zinc</keyword>
<keyword evidence="5 12" id="KW-0812">Transmembrane</keyword>
<dbReference type="PANTHER" id="PTHR39188">
    <property type="entry name" value="MEMBRANE-ASSOCIATED ZINC METALLOPROTEASE M50B"/>
    <property type="match status" value="1"/>
</dbReference>
<dbReference type="Pfam" id="PF02163">
    <property type="entry name" value="Peptidase_M50"/>
    <property type="match status" value="2"/>
</dbReference>
<name>A0A167TCC0_9BACL</name>
<dbReference type="EMBL" id="CP015438">
    <property type="protein sequence ID" value="ANB60024.1"/>
    <property type="molecule type" value="Genomic_DNA"/>
</dbReference>
<evidence type="ECO:0000256" key="3">
    <source>
        <dbReference type="ARBA" id="ARBA00007931"/>
    </source>
</evidence>
<protein>
    <submittedName>
        <fullName evidence="14">Peptidase M50 family protein</fullName>
    </submittedName>
</protein>
<evidence type="ECO:0000256" key="10">
    <source>
        <dbReference type="ARBA" id="ARBA00023049"/>
    </source>
</evidence>
<dbReference type="PATRIC" id="fig|294699.3.peg.2954"/>
<dbReference type="PANTHER" id="PTHR39188:SF3">
    <property type="entry name" value="STAGE IV SPORULATION PROTEIN FB"/>
    <property type="match status" value="1"/>
</dbReference>
<accession>A0A167TCC0</accession>
<dbReference type="InterPro" id="IPR008915">
    <property type="entry name" value="Peptidase_M50"/>
</dbReference>
<evidence type="ECO:0000256" key="9">
    <source>
        <dbReference type="ARBA" id="ARBA00022989"/>
    </source>
</evidence>
<dbReference type="GO" id="GO:0016020">
    <property type="term" value="C:membrane"/>
    <property type="evidence" value="ECO:0007669"/>
    <property type="project" value="UniProtKB-SubCell"/>
</dbReference>
<reference evidence="14 15" key="1">
    <citation type="journal article" date="2006" name="Syst. Appl. Microbiol.">
        <title>Anoxybacillus amylolyticus sp. nov., a thermophilic amylase producing bacterium isolated from Mount Rittmann (Antarctica).</title>
        <authorList>
            <person name="Poli A."/>
            <person name="Esposito E."/>
            <person name="Lama L."/>
            <person name="Orlando P."/>
            <person name="Nicolaus G."/>
            <person name="de Appolonia F."/>
            <person name="Gambacorta A."/>
            <person name="Nicolaus B."/>
        </authorList>
    </citation>
    <scope>NUCLEOTIDE SEQUENCE [LARGE SCALE GENOMIC DNA]</scope>
    <source>
        <strain evidence="14 15">DSM 15939</strain>
    </source>
</reference>
<keyword evidence="7" id="KW-0378">Hydrolase</keyword>
<keyword evidence="9 12" id="KW-1133">Transmembrane helix</keyword>
<dbReference type="RefSeq" id="WP_066326462.1">
    <property type="nucleotide sequence ID" value="NZ_CP015438.1"/>
</dbReference>
<organism evidence="14 15">
    <name type="scientific">Anoxybacteroides amylolyticum</name>
    <dbReference type="NCBI Taxonomy" id="294699"/>
    <lineage>
        <taxon>Bacteria</taxon>
        <taxon>Bacillati</taxon>
        <taxon>Bacillota</taxon>
        <taxon>Bacilli</taxon>
        <taxon>Bacillales</taxon>
        <taxon>Anoxybacillaceae</taxon>
        <taxon>Anoxybacteroides</taxon>
    </lineage>
</organism>
<dbReference type="GO" id="GO:0006508">
    <property type="term" value="P:proteolysis"/>
    <property type="evidence" value="ECO:0007669"/>
    <property type="project" value="UniProtKB-KW"/>
</dbReference>
<feature type="domain" description="Peptidase M50" evidence="13">
    <location>
        <begin position="112"/>
        <end position="170"/>
    </location>
</feature>
<evidence type="ECO:0000259" key="13">
    <source>
        <dbReference type="Pfam" id="PF02163"/>
    </source>
</evidence>
<feature type="transmembrane region" description="Helical" evidence="12">
    <location>
        <begin position="184"/>
        <end position="199"/>
    </location>
</feature>
<dbReference type="OrthoDB" id="166377at2"/>
<dbReference type="AlphaFoldDB" id="A0A167TCC0"/>
<feature type="transmembrane region" description="Helical" evidence="12">
    <location>
        <begin position="159"/>
        <end position="178"/>
    </location>
</feature>
<gene>
    <name evidence="14" type="ORF">GFC30_2866</name>
</gene>
<feature type="domain" description="Peptidase M50" evidence="13">
    <location>
        <begin position="33"/>
        <end position="103"/>
    </location>
</feature>
<evidence type="ECO:0000256" key="5">
    <source>
        <dbReference type="ARBA" id="ARBA00022692"/>
    </source>
</evidence>
<dbReference type="GO" id="GO:0008237">
    <property type="term" value="F:metallopeptidase activity"/>
    <property type="evidence" value="ECO:0007669"/>
    <property type="project" value="UniProtKB-KW"/>
</dbReference>
<evidence type="ECO:0000313" key="15">
    <source>
        <dbReference type="Proteomes" id="UP000076865"/>
    </source>
</evidence>
<dbReference type="Proteomes" id="UP000076865">
    <property type="component" value="Chromosome"/>
</dbReference>
<sequence length="287" mass="33500">MNKYVALLAKVHLHPLFWLLSGLAVVTAHFKQLLILFSIVFIHELGHAIAAQWFSWRVKRILLLPFGGVAEMDEYGNRPFREELVVTLAGPAQHVWLVGGAFLLWKYDILSFAYWQLFFHYNVAIVALNLLPVWPLDGGKLLFLLLTRLLPFSRAHRQTIIYSCAVLFVVIVGIFFFAPKQLDLWLIVVFLLFSLWKEWKHHPYIIMRFLLERYYGKKGQYAKWRPLTVEETETVWNVLDKFYRGQKHSIIVGKQAKDRAILDENELLHAVFADKQPNIPVGRLLYG</sequence>
<feature type="transmembrane region" description="Helical" evidence="12">
    <location>
        <begin position="125"/>
        <end position="147"/>
    </location>
</feature>
<keyword evidence="4" id="KW-0645">Protease</keyword>
<comment type="cofactor">
    <cofactor evidence="1">
        <name>Zn(2+)</name>
        <dbReference type="ChEBI" id="CHEBI:29105"/>
    </cofactor>
</comment>
<keyword evidence="6" id="KW-0479">Metal-binding</keyword>
<dbReference type="GO" id="GO:0046872">
    <property type="term" value="F:metal ion binding"/>
    <property type="evidence" value="ECO:0007669"/>
    <property type="project" value="UniProtKB-KW"/>
</dbReference>
<proteinExistence type="inferred from homology"/>
<evidence type="ECO:0000256" key="8">
    <source>
        <dbReference type="ARBA" id="ARBA00022833"/>
    </source>
</evidence>
<evidence type="ECO:0000256" key="6">
    <source>
        <dbReference type="ARBA" id="ARBA00022723"/>
    </source>
</evidence>
<evidence type="ECO:0000256" key="2">
    <source>
        <dbReference type="ARBA" id="ARBA00004141"/>
    </source>
</evidence>
<evidence type="ECO:0000256" key="11">
    <source>
        <dbReference type="ARBA" id="ARBA00023136"/>
    </source>
</evidence>
<comment type="subcellular location">
    <subcellularLocation>
        <location evidence="2">Membrane</location>
        <topology evidence="2">Multi-pass membrane protein</topology>
    </subcellularLocation>
</comment>
<keyword evidence="15" id="KW-1185">Reference proteome</keyword>
<evidence type="ECO:0000256" key="4">
    <source>
        <dbReference type="ARBA" id="ARBA00022670"/>
    </source>
</evidence>
<evidence type="ECO:0000256" key="1">
    <source>
        <dbReference type="ARBA" id="ARBA00001947"/>
    </source>
</evidence>
<evidence type="ECO:0000256" key="12">
    <source>
        <dbReference type="SAM" id="Phobius"/>
    </source>
</evidence>
<keyword evidence="11 12" id="KW-0472">Membrane</keyword>
<comment type="similarity">
    <text evidence="3">Belongs to the peptidase M50B family.</text>
</comment>
<evidence type="ECO:0000256" key="7">
    <source>
        <dbReference type="ARBA" id="ARBA00022801"/>
    </source>
</evidence>
<dbReference type="CDD" id="cd06161">
    <property type="entry name" value="S2P-M50_SpoIVFB"/>
    <property type="match status" value="1"/>
</dbReference>
<evidence type="ECO:0000313" key="14">
    <source>
        <dbReference type="EMBL" id="ANB60024.1"/>
    </source>
</evidence>
<feature type="transmembrane region" description="Helical" evidence="12">
    <location>
        <begin position="34"/>
        <end position="54"/>
    </location>
</feature>
<keyword evidence="10" id="KW-0482">Metalloprotease</keyword>
<dbReference type="KEGG" id="aamy:GFC30_2866"/>